<sequence>MKRQPLAKTIAAVSAGLSALLINSPVSAQGYYVDEQSALRLGDAFSGGAASASDASAAYYSPAAMLLVRDELAINLAAISVRSELNGSAETGDGSVPINGDDAEADNFDFLPTLYFVRNLSEGFSAGAFINAPYATGTDFGDDSIARYQTTESEITGIDAGLSLAFRVHEKVSIGGSIIAQYMNAKTAVAINTAALCLGAEAAGDLGPYTCSGLGIDPAELGNNTYDGSFVMEGHNTAFGFSLGTLVEFTPSSRLGLNYRTRIAHELTGSATVEFPAAASGFTGLAGLDNTKADGRVQFVTPESANISYFHQLGDLSLQADASWTKWSRFDKLQVESNNSTVAALAAEPQVYDWSESQRFALGANYKLSPQLTLRGGFALDMTPIDKDKTKIDFAFDDYKAISLGMSYVLTEAMTLDVGYQHTMTQKRDIDQNDLLTAGARLHGEVTTEVNSFAAGLRWAL</sequence>
<feature type="signal peptide" evidence="8">
    <location>
        <begin position="1"/>
        <end position="28"/>
    </location>
</feature>
<dbReference type="SUPFAM" id="SSF56935">
    <property type="entry name" value="Porins"/>
    <property type="match status" value="1"/>
</dbReference>
<name>A0ABY6ACQ5_9GAMM</name>
<comment type="similarity">
    <text evidence="2">Belongs to the OmpP1/FadL family.</text>
</comment>
<evidence type="ECO:0000256" key="2">
    <source>
        <dbReference type="ARBA" id="ARBA00008163"/>
    </source>
</evidence>
<dbReference type="InterPro" id="IPR005017">
    <property type="entry name" value="OMPP1/FadL/TodX"/>
</dbReference>
<dbReference type="PANTHER" id="PTHR35093:SF8">
    <property type="entry name" value="OUTER MEMBRANE PROTEIN NMB0088-RELATED"/>
    <property type="match status" value="1"/>
</dbReference>
<gene>
    <name evidence="9" type="ORF">HUF19_14160</name>
</gene>
<keyword evidence="4" id="KW-0812">Transmembrane</keyword>
<feature type="chain" id="PRO_5046093702" evidence="8">
    <location>
        <begin position="29"/>
        <end position="461"/>
    </location>
</feature>
<evidence type="ECO:0000256" key="3">
    <source>
        <dbReference type="ARBA" id="ARBA00022452"/>
    </source>
</evidence>
<organism evidence="9 10">
    <name type="scientific">Thalassolituus hydrocarboniclasticus</name>
    <dbReference type="NCBI Taxonomy" id="2742796"/>
    <lineage>
        <taxon>Bacteria</taxon>
        <taxon>Pseudomonadati</taxon>
        <taxon>Pseudomonadota</taxon>
        <taxon>Gammaproteobacteria</taxon>
        <taxon>Oceanospirillales</taxon>
        <taxon>Oceanospirillaceae</taxon>
        <taxon>Thalassolituus</taxon>
    </lineage>
</organism>
<protein>
    <submittedName>
        <fullName evidence="9">Outer membrane protein transport protein</fullName>
    </submittedName>
</protein>
<evidence type="ECO:0000256" key="7">
    <source>
        <dbReference type="ARBA" id="ARBA00023237"/>
    </source>
</evidence>
<reference evidence="10" key="1">
    <citation type="submission" date="2020-06" db="EMBL/GenBank/DDBJ databases">
        <title>Thalassolituus marinus alknpb1M-1, a hydrocarbon-degrading bacterium isolated from the deep-sea overlying water using an in-situ strategy from the South China Sea basin.</title>
        <authorList>
            <person name="Dong C."/>
            <person name="Chen Y."/>
            <person name="Shao Z."/>
        </authorList>
    </citation>
    <scope>NUCLEOTIDE SEQUENCE [LARGE SCALE GENOMIC DNA]</scope>
    <source>
        <strain evidence="10">alknpb1M-1</strain>
    </source>
</reference>
<evidence type="ECO:0000313" key="9">
    <source>
        <dbReference type="EMBL" id="UXD88500.1"/>
    </source>
</evidence>
<dbReference type="Proteomes" id="UP001065322">
    <property type="component" value="Chromosome"/>
</dbReference>
<comment type="subcellular location">
    <subcellularLocation>
        <location evidence="1">Cell outer membrane</location>
        <topology evidence="1">Multi-pass membrane protein</topology>
    </subcellularLocation>
</comment>
<keyword evidence="6" id="KW-0472">Membrane</keyword>
<dbReference type="Gene3D" id="2.40.160.60">
    <property type="entry name" value="Outer membrane protein transport protein (OMPP1/FadL/TodX)"/>
    <property type="match status" value="1"/>
</dbReference>
<keyword evidence="10" id="KW-1185">Reference proteome</keyword>
<proteinExistence type="inferred from homology"/>
<dbReference type="RefSeq" id="WP_260997232.1">
    <property type="nucleotide sequence ID" value="NZ_CP054475.1"/>
</dbReference>
<dbReference type="PANTHER" id="PTHR35093">
    <property type="entry name" value="OUTER MEMBRANE PROTEIN NMB0088-RELATED"/>
    <property type="match status" value="1"/>
</dbReference>
<keyword evidence="7" id="KW-0998">Cell outer membrane</keyword>
<accession>A0ABY6ACQ5</accession>
<dbReference type="Pfam" id="PF03349">
    <property type="entry name" value="Toluene_X"/>
    <property type="match status" value="1"/>
</dbReference>
<keyword evidence="3" id="KW-1134">Transmembrane beta strand</keyword>
<evidence type="ECO:0000256" key="1">
    <source>
        <dbReference type="ARBA" id="ARBA00004571"/>
    </source>
</evidence>
<evidence type="ECO:0000256" key="8">
    <source>
        <dbReference type="SAM" id="SignalP"/>
    </source>
</evidence>
<dbReference type="EMBL" id="CP054475">
    <property type="protein sequence ID" value="UXD88500.1"/>
    <property type="molecule type" value="Genomic_DNA"/>
</dbReference>
<evidence type="ECO:0000313" key="10">
    <source>
        <dbReference type="Proteomes" id="UP001065322"/>
    </source>
</evidence>
<keyword evidence="5 8" id="KW-0732">Signal</keyword>
<evidence type="ECO:0000256" key="6">
    <source>
        <dbReference type="ARBA" id="ARBA00023136"/>
    </source>
</evidence>
<evidence type="ECO:0000256" key="5">
    <source>
        <dbReference type="ARBA" id="ARBA00022729"/>
    </source>
</evidence>
<evidence type="ECO:0000256" key="4">
    <source>
        <dbReference type="ARBA" id="ARBA00022692"/>
    </source>
</evidence>